<evidence type="ECO:0008006" key="4">
    <source>
        <dbReference type="Google" id="ProtNLM"/>
    </source>
</evidence>
<evidence type="ECO:0000313" key="3">
    <source>
        <dbReference type="Proteomes" id="UP001139171"/>
    </source>
</evidence>
<keyword evidence="1" id="KW-0732">Signal</keyword>
<gene>
    <name evidence="2" type="ORF">LPW36_02185</name>
</gene>
<dbReference type="InterPro" id="IPR046516">
    <property type="entry name" value="DUF6694"/>
</dbReference>
<feature type="signal peptide" evidence="1">
    <location>
        <begin position="1"/>
        <end position="15"/>
    </location>
</feature>
<keyword evidence="3" id="KW-1185">Reference proteome</keyword>
<reference evidence="2" key="1">
    <citation type="submission" date="2021-11" db="EMBL/GenBank/DDBJ databases">
        <title>Jinshanibacter sp. isolated from one year old Eriocheir sinensis.</title>
        <authorList>
            <person name="Li J.-Y."/>
            <person name="He W."/>
            <person name="Gao T.-H."/>
        </authorList>
    </citation>
    <scope>NUCLEOTIDE SEQUENCE</scope>
    <source>
        <strain evidence="2">LJY008</strain>
    </source>
</reference>
<dbReference type="PROSITE" id="PS51257">
    <property type="entry name" value="PROKAR_LIPOPROTEIN"/>
    <property type="match status" value="1"/>
</dbReference>
<name>A0A9X1MTX0_9GAMM</name>
<accession>A0A9X1MTX0</accession>
<evidence type="ECO:0000313" key="2">
    <source>
        <dbReference type="EMBL" id="MCD1124854.1"/>
    </source>
</evidence>
<dbReference type="EMBL" id="JAJNAG010000002">
    <property type="protein sequence ID" value="MCD1124854.1"/>
    <property type="molecule type" value="Genomic_DNA"/>
</dbReference>
<organism evidence="2 3">
    <name type="scientific">Limnobaculum eriocheiris</name>
    <dbReference type="NCBI Taxonomy" id="2897391"/>
    <lineage>
        <taxon>Bacteria</taxon>
        <taxon>Pseudomonadati</taxon>
        <taxon>Pseudomonadota</taxon>
        <taxon>Gammaproteobacteria</taxon>
        <taxon>Enterobacterales</taxon>
        <taxon>Budviciaceae</taxon>
        <taxon>Limnobaculum</taxon>
    </lineage>
</organism>
<dbReference type="Proteomes" id="UP001139171">
    <property type="component" value="Unassembled WGS sequence"/>
</dbReference>
<dbReference type="Pfam" id="PF20404">
    <property type="entry name" value="DUF6694"/>
    <property type="match status" value="1"/>
</dbReference>
<sequence>MRKFLLVCAAVFALAACGDSSPKIDTSTPESYTTSVQKVSASLTPEKKEAFEKAIMAIVWDASVKAGGGEKSEKAAMDAINGKTADDIIKAATDIKN</sequence>
<dbReference type="AlphaFoldDB" id="A0A9X1MTX0"/>
<comment type="caution">
    <text evidence="2">The sequence shown here is derived from an EMBL/GenBank/DDBJ whole genome shotgun (WGS) entry which is preliminary data.</text>
</comment>
<dbReference type="RefSeq" id="WP_230607862.1">
    <property type="nucleotide sequence ID" value="NZ_JAJNAG010000002.1"/>
</dbReference>
<feature type="chain" id="PRO_5040777931" description="Lipoprotein" evidence="1">
    <location>
        <begin position="16"/>
        <end position="97"/>
    </location>
</feature>
<protein>
    <recommendedName>
        <fullName evidence="4">Lipoprotein</fullName>
    </recommendedName>
</protein>
<evidence type="ECO:0000256" key="1">
    <source>
        <dbReference type="SAM" id="SignalP"/>
    </source>
</evidence>
<proteinExistence type="predicted"/>